<dbReference type="AlphaFoldDB" id="A0A8R2BAB1"/>
<dbReference type="KEGG" id="api:103311555"/>
<dbReference type="GeneID" id="103311555"/>
<accession>A0A8R2BAB1</accession>
<dbReference type="PANTHER" id="PTHR45749">
    <property type="match status" value="1"/>
</dbReference>
<name>A0A8R2BAB1_ACYPI</name>
<keyword evidence="3" id="KW-1185">Reference proteome</keyword>
<evidence type="ECO:0000313" key="2">
    <source>
        <dbReference type="EnsemblMetazoa" id="XP_008189426.1"/>
    </source>
</evidence>
<dbReference type="OrthoDB" id="8908633at2759"/>
<dbReference type="Proteomes" id="UP000007819">
    <property type="component" value="Unassembled WGS sequence"/>
</dbReference>
<dbReference type="InterPro" id="IPR012337">
    <property type="entry name" value="RNaseH-like_sf"/>
</dbReference>
<evidence type="ECO:0000313" key="3">
    <source>
        <dbReference type="Proteomes" id="UP000007819"/>
    </source>
</evidence>
<sequence length="585" mass="67260">MCDWKHIYQRISEHENSKVHNQCCEAYFMHSQKRDVGSLLMENQMHQLREEVKKNRQVLERIIEVCKVIGKRGLSVRGKRNEAAYFLKDPTLDHGTFLEMIILISKYDAVLNEHINNIINKSEKMHLQGSKGRGNFVSLLSHYSISNVISTISSIIKQTISSQISKAQMFSVLIDTTQDITVMDQCSIVLRYVTNGTINEKLIAVKCCSDSTGKGMMELLQSALEEVKVDPEKCIGNATDGAANMQGVYNGFTAWLSKVAPEQIHVWCFSHVLNLVITDATKNPVRVANFFSLINACSVFFKESYQRMNIWRDISENEHENIRHKRLQSISDTRWTAKQTAVNRIFGSYGKFDNVMYPDLIIALSKISKNESFKPDIRSKASNLLTPLLKYETILIAHLYMNIFSITGPLSRYLQTSGLDLHKCVQMVKGSLNELKKIQRNMNNTMQVSEEFILKMNDEIQKRIDESSEDLEIEKIQSKFEVKRVAKKRKMADYESNDEPIVEEEKKFTIEIYNRVLDTIIESMNKRENEIKNNLSDELLNFGKSWHFLKKSVDEEYNEQSYGNGSDSENEDLESTDIGKPCNKS</sequence>
<proteinExistence type="predicted"/>
<dbReference type="PANTHER" id="PTHR45749:SF21">
    <property type="entry name" value="DUF4371 DOMAIN-CONTAINING PROTEIN"/>
    <property type="match status" value="1"/>
</dbReference>
<feature type="region of interest" description="Disordered" evidence="1">
    <location>
        <begin position="557"/>
        <end position="585"/>
    </location>
</feature>
<dbReference type="EnsemblMetazoa" id="XM_008191204.1">
    <property type="protein sequence ID" value="XP_008189426.1"/>
    <property type="gene ID" value="LOC103311555"/>
</dbReference>
<dbReference type="RefSeq" id="XP_008189426.1">
    <property type="nucleotide sequence ID" value="XM_008191204.1"/>
</dbReference>
<reference evidence="3" key="1">
    <citation type="submission" date="2010-06" db="EMBL/GenBank/DDBJ databases">
        <authorList>
            <person name="Jiang H."/>
            <person name="Abraham K."/>
            <person name="Ali S."/>
            <person name="Alsbrooks S.L."/>
            <person name="Anim B.N."/>
            <person name="Anosike U.S."/>
            <person name="Attaway T."/>
            <person name="Bandaranaike D.P."/>
            <person name="Battles P.K."/>
            <person name="Bell S.N."/>
            <person name="Bell A.V."/>
            <person name="Beltran B."/>
            <person name="Bickham C."/>
            <person name="Bustamante Y."/>
            <person name="Caleb T."/>
            <person name="Canada A."/>
            <person name="Cardenas V."/>
            <person name="Carter K."/>
            <person name="Chacko J."/>
            <person name="Chandrabose M.N."/>
            <person name="Chavez D."/>
            <person name="Chavez A."/>
            <person name="Chen L."/>
            <person name="Chu H.-S."/>
            <person name="Claassen K.J."/>
            <person name="Cockrell R."/>
            <person name="Collins M."/>
            <person name="Cooper J.A."/>
            <person name="Cree A."/>
            <person name="Curry S.M."/>
            <person name="Da Y."/>
            <person name="Dao M.D."/>
            <person name="Das B."/>
            <person name="Davila M.-L."/>
            <person name="Davy-Carroll L."/>
            <person name="Denson S."/>
            <person name="Dinh H."/>
            <person name="Ebong V.E."/>
            <person name="Edwards J.R."/>
            <person name="Egan A."/>
            <person name="El-Daye J."/>
            <person name="Escobedo L."/>
            <person name="Fernandez S."/>
            <person name="Fernando P.R."/>
            <person name="Flagg N."/>
            <person name="Forbes L.D."/>
            <person name="Fowler R.G."/>
            <person name="Fu Q."/>
            <person name="Gabisi R.A."/>
            <person name="Ganer J."/>
            <person name="Garbino Pronczuk A."/>
            <person name="Garcia R.M."/>
            <person name="Garner T."/>
            <person name="Garrett T.E."/>
            <person name="Gonzalez D.A."/>
            <person name="Hamid H."/>
            <person name="Hawkins E.S."/>
            <person name="Hirani K."/>
            <person name="Hogues M.E."/>
            <person name="Hollins B."/>
            <person name="Hsiao C.-H."/>
            <person name="Jabil R."/>
            <person name="James M.L."/>
            <person name="Jhangiani S.N."/>
            <person name="Johnson B."/>
            <person name="Johnson Q."/>
            <person name="Joshi V."/>
            <person name="Kalu J.B."/>
            <person name="Kam C."/>
            <person name="Kashfia A."/>
            <person name="Keebler J."/>
            <person name="Kisamo H."/>
            <person name="Kovar C.L."/>
            <person name="Lago L.A."/>
            <person name="Lai C.-Y."/>
            <person name="Laidlaw J."/>
            <person name="Lara F."/>
            <person name="Le T.-K."/>
            <person name="Lee S.L."/>
            <person name="Legall F.H."/>
            <person name="Lemon S.J."/>
            <person name="Lewis L.R."/>
            <person name="Li B."/>
            <person name="Liu Y."/>
            <person name="Liu Y.-S."/>
            <person name="Lopez J."/>
            <person name="Lozado R.J."/>
            <person name="Lu J."/>
            <person name="Madu R.C."/>
            <person name="Maheshwari M."/>
            <person name="Maheshwari R."/>
            <person name="Malloy K."/>
            <person name="Martinez E."/>
            <person name="Mathew T."/>
            <person name="Mercado I.C."/>
            <person name="Mercado C."/>
            <person name="Meyer B."/>
            <person name="Montgomery K."/>
            <person name="Morgan M.B."/>
            <person name="Munidasa M."/>
            <person name="Nazareth L.V."/>
            <person name="Nelson J."/>
            <person name="Ng B.M."/>
            <person name="Nguyen N.B."/>
            <person name="Nguyen P.Q."/>
            <person name="Nguyen T."/>
            <person name="Obregon M."/>
            <person name="Okwuonu G.O."/>
            <person name="Onwere C.G."/>
            <person name="Orozco G."/>
            <person name="Parra A."/>
            <person name="Patel S."/>
            <person name="Patil S."/>
            <person name="Perez A."/>
            <person name="Perez Y."/>
            <person name="Pham C."/>
            <person name="Primus E.L."/>
            <person name="Pu L.-L."/>
            <person name="Puazo M."/>
            <person name="Qin X."/>
            <person name="Quiroz J.B."/>
            <person name="Reese J."/>
            <person name="Richards S."/>
            <person name="Rives C.M."/>
            <person name="Robberts R."/>
            <person name="Ruiz S.J."/>
            <person name="Ruiz M.J."/>
            <person name="Santibanez J."/>
            <person name="Schneider B.W."/>
            <person name="Sisson I."/>
            <person name="Smith M."/>
            <person name="Sodergren E."/>
            <person name="Song X.-Z."/>
            <person name="Song B.B."/>
            <person name="Summersgill H."/>
            <person name="Thelus R."/>
            <person name="Thornton R.D."/>
            <person name="Trejos Z.Y."/>
            <person name="Usmani K."/>
            <person name="Vattathil S."/>
            <person name="Villasana D."/>
            <person name="Walker D.L."/>
            <person name="Wang S."/>
            <person name="Wang K."/>
            <person name="White C.S."/>
            <person name="Williams A.C."/>
            <person name="Williamson J."/>
            <person name="Wilson K."/>
            <person name="Woghiren I.O."/>
            <person name="Woodworth J.R."/>
            <person name="Worley K.C."/>
            <person name="Wright R.A."/>
            <person name="Wu W."/>
            <person name="Young L."/>
            <person name="Zhang L."/>
            <person name="Zhang J."/>
            <person name="Zhu Y."/>
            <person name="Muzny D.M."/>
            <person name="Weinstock G."/>
            <person name="Gibbs R.A."/>
        </authorList>
    </citation>
    <scope>NUCLEOTIDE SEQUENCE [LARGE SCALE GENOMIC DNA]</scope>
    <source>
        <strain evidence="3">LSR1</strain>
    </source>
</reference>
<reference evidence="2" key="2">
    <citation type="submission" date="2022-06" db="UniProtKB">
        <authorList>
            <consortium name="EnsemblMetazoa"/>
        </authorList>
    </citation>
    <scope>IDENTIFICATION</scope>
</reference>
<protein>
    <recommendedName>
        <fullName evidence="4">DUF4371 domain-containing protein</fullName>
    </recommendedName>
</protein>
<evidence type="ECO:0008006" key="4">
    <source>
        <dbReference type="Google" id="ProtNLM"/>
    </source>
</evidence>
<organism evidence="2 3">
    <name type="scientific">Acyrthosiphon pisum</name>
    <name type="common">Pea aphid</name>
    <dbReference type="NCBI Taxonomy" id="7029"/>
    <lineage>
        <taxon>Eukaryota</taxon>
        <taxon>Metazoa</taxon>
        <taxon>Ecdysozoa</taxon>
        <taxon>Arthropoda</taxon>
        <taxon>Hexapoda</taxon>
        <taxon>Insecta</taxon>
        <taxon>Pterygota</taxon>
        <taxon>Neoptera</taxon>
        <taxon>Paraneoptera</taxon>
        <taxon>Hemiptera</taxon>
        <taxon>Sternorrhyncha</taxon>
        <taxon>Aphidomorpha</taxon>
        <taxon>Aphidoidea</taxon>
        <taxon>Aphididae</taxon>
        <taxon>Macrosiphini</taxon>
        <taxon>Acyrthosiphon</taxon>
    </lineage>
</organism>
<evidence type="ECO:0000256" key="1">
    <source>
        <dbReference type="SAM" id="MobiDB-lite"/>
    </source>
</evidence>
<dbReference type="SUPFAM" id="SSF53098">
    <property type="entry name" value="Ribonuclease H-like"/>
    <property type="match status" value="1"/>
</dbReference>